<dbReference type="OrthoDB" id="5335351at2759"/>
<feature type="compositionally biased region" description="Basic and acidic residues" evidence="1">
    <location>
        <begin position="1"/>
        <end position="10"/>
    </location>
</feature>
<feature type="region of interest" description="Disordered" evidence="1">
    <location>
        <begin position="1"/>
        <end position="69"/>
    </location>
</feature>
<feature type="compositionally biased region" description="Polar residues" evidence="1">
    <location>
        <begin position="13"/>
        <end position="22"/>
    </location>
</feature>
<evidence type="ECO:0000313" key="3">
    <source>
        <dbReference type="Proteomes" id="UP000193144"/>
    </source>
</evidence>
<feature type="compositionally biased region" description="Acidic residues" evidence="1">
    <location>
        <begin position="57"/>
        <end position="67"/>
    </location>
</feature>
<accession>A0A1Y1ZWH2</accession>
<gene>
    <name evidence="2" type="ORF">BCR34DRAFT_479246</name>
</gene>
<dbReference type="Proteomes" id="UP000193144">
    <property type="component" value="Unassembled WGS sequence"/>
</dbReference>
<evidence type="ECO:0000313" key="2">
    <source>
        <dbReference type="EMBL" id="ORY14578.1"/>
    </source>
</evidence>
<dbReference type="STRING" id="1231657.A0A1Y1ZWH2"/>
<evidence type="ECO:0000256" key="1">
    <source>
        <dbReference type="SAM" id="MobiDB-lite"/>
    </source>
</evidence>
<keyword evidence="3" id="KW-1185">Reference proteome</keyword>
<dbReference type="EMBL" id="MCFA01000032">
    <property type="protein sequence ID" value="ORY14578.1"/>
    <property type="molecule type" value="Genomic_DNA"/>
</dbReference>
<sequence>MDANQDHADPNGDANSNTNTKASPIDISSGRTSRSRTGSEETERPPSGQPRQQSEATTEDEEMDLDPAEPIISLDWDNLAERYHQQMADCEKRDAALMEEWENLMAFFQIWASSGNAHETERTYHRLYTRMAHVQNSESKLEKTRQHYTNVVKAFESALQLLRA</sequence>
<organism evidence="2 3">
    <name type="scientific">Clohesyomyces aquaticus</name>
    <dbReference type="NCBI Taxonomy" id="1231657"/>
    <lineage>
        <taxon>Eukaryota</taxon>
        <taxon>Fungi</taxon>
        <taxon>Dikarya</taxon>
        <taxon>Ascomycota</taxon>
        <taxon>Pezizomycotina</taxon>
        <taxon>Dothideomycetes</taxon>
        <taxon>Pleosporomycetidae</taxon>
        <taxon>Pleosporales</taxon>
        <taxon>Lindgomycetaceae</taxon>
        <taxon>Clohesyomyces</taxon>
    </lineage>
</organism>
<dbReference type="AlphaFoldDB" id="A0A1Y1ZWH2"/>
<name>A0A1Y1ZWH2_9PLEO</name>
<protein>
    <submittedName>
        <fullName evidence="2">Uncharacterized protein</fullName>
    </submittedName>
</protein>
<comment type="caution">
    <text evidence="2">The sequence shown here is derived from an EMBL/GenBank/DDBJ whole genome shotgun (WGS) entry which is preliminary data.</text>
</comment>
<reference evidence="2 3" key="1">
    <citation type="submission" date="2016-07" db="EMBL/GenBank/DDBJ databases">
        <title>Pervasive Adenine N6-methylation of Active Genes in Fungi.</title>
        <authorList>
            <consortium name="DOE Joint Genome Institute"/>
            <person name="Mondo S.J."/>
            <person name="Dannebaum R.O."/>
            <person name="Kuo R.C."/>
            <person name="Labutti K."/>
            <person name="Haridas S."/>
            <person name="Kuo A."/>
            <person name="Salamov A."/>
            <person name="Ahrendt S.R."/>
            <person name="Lipzen A."/>
            <person name="Sullivan W."/>
            <person name="Andreopoulos W.B."/>
            <person name="Clum A."/>
            <person name="Lindquist E."/>
            <person name="Daum C."/>
            <person name="Ramamoorthy G.K."/>
            <person name="Gryganskyi A."/>
            <person name="Culley D."/>
            <person name="Magnuson J.K."/>
            <person name="James T.Y."/>
            <person name="O'Malley M.A."/>
            <person name="Stajich J.E."/>
            <person name="Spatafora J.W."/>
            <person name="Visel A."/>
            <person name="Grigoriev I.V."/>
        </authorList>
    </citation>
    <scope>NUCLEOTIDE SEQUENCE [LARGE SCALE GENOMIC DNA]</scope>
    <source>
        <strain evidence="2 3">CBS 115471</strain>
    </source>
</reference>
<proteinExistence type="predicted"/>